<feature type="compositionally biased region" description="Acidic residues" evidence="1">
    <location>
        <begin position="174"/>
        <end position="194"/>
    </location>
</feature>
<feature type="compositionally biased region" description="Low complexity" evidence="1">
    <location>
        <begin position="1350"/>
        <end position="1361"/>
    </location>
</feature>
<feature type="compositionally biased region" description="Basic and acidic residues" evidence="1">
    <location>
        <begin position="565"/>
        <end position="575"/>
    </location>
</feature>
<feature type="compositionally biased region" description="Basic and acidic residues" evidence="1">
    <location>
        <begin position="408"/>
        <end position="417"/>
    </location>
</feature>
<accession>A0A0L0P0Z8</accession>
<feature type="compositionally biased region" description="Basic and acidic residues" evidence="1">
    <location>
        <begin position="1908"/>
        <end position="1944"/>
    </location>
</feature>
<proteinExistence type="predicted"/>
<name>A0A0L0P0Z8_CANAR</name>
<feature type="region of interest" description="Disordered" evidence="1">
    <location>
        <begin position="1339"/>
        <end position="1452"/>
    </location>
</feature>
<dbReference type="VEuPathDB" id="FungiDB:B9J08_000929"/>
<dbReference type="VEuPathDB" id="FungiDB:CJJ09_002888"/>
<dbReference type="VEuPathDB" id="FungiDB:CJJ07_000634"/>
<feature type="compositionally biased region" description="Basic and acidic residues" evidence="1">
    <location>
        <begin position="1032"/>
        <end position="1062"/>
    </location>
</feature>
<feature type="compositionally biased region" description="Polar residues" evidence="1">
    <location>
        <begin position="775"/>
        <end position="793"/>
    </location>
</feature>
<evidence type="ECO:0000313" key="2">
    <source>
        <dbReference type="EMBL" id="KND99969.1"/>
    </source>
</evidence>
<feature type="compositionally biased region" description="Basic and acidic residues" evidence="1">
    <location>
        <begin position="1660"/>
        <end position="1675"/>
    </location>
</feature>
<feature type="compositionally biased region" description="Basic and acidic residues" evidence="1">
    <location>
        <begin position="355"/>
        <end position="365"/>
    </location>
</feature>
<feature type="compositionally biased region" description="Polar residues" evidence="1">
    <location>
        <begin position="731"/>
        <end position="741"/>
    </location>
</feature>
<feature type="compositionally biased region" description="Basic and acidic residues" evidence="1">
    <location>
        <begin position="1836"/>
        <end position="1867"/>
    </location>
</feature>
<protein>
    <submittedName>
        <fullName evidence="2">Uncharacterized protein</fullName>
    </submittedName>
</protein>
<feature type="region of interest" description="Disordered" evidence="1">
    <location>
        <begin position="171"/>
        <end position="260"/>
    </location>
</feature>
<feature type="compositionally biased region" description="Polar residues" evidence="1">
    <location>
        <begin position="1429"/>
        <end position="1439"/>
    </location>
</feature>
<feature type="region of interest" description="Disordered" evidence="1">
    <location>
        <begin position="300"/>
        <end position="461"/>
    </location>
</feature>
<feature type="region of interest" description="Disordered" evidence="1">
    <location>
        <begin position="1502"/>
        <end position="1542"/>
    </location>
</feature>
<feature type="compositionally biased region" description="Acidic residues" evidence="1">
    <location>
        <begin position="1339"/>
        <end position="1349"/>
    </location>
</feature>
<feature type="compositionally biased region" description="Basic and acidic residues" evidence="1">
    <location>
        <begin position="120"/>
        <end position="137"/>
    </location>
</feature>
<feature type="compositionally biased region" description="Basic and acidic residues" evidence="1">
    <location>
        <begin position="1621"/>
        <end position="1645"/>
    </location>
</feature>
<feature type="compositionally biased region" description="Acidic residues" evidence="1">
    <location>
        <begin position="1138"/>
        <end position="1163"/>
    </location>
</feature>
<feature type="compositionally biased region" description="Acidic residues" evidence="1">
    <location>
        <begin position="329"/>
        <end position="354"/>
    </location>
</feature>
<feature type="compositionally biased region" description="Basic residues" evidence="1">
    <location>
        <begin position="2004"/>
        <end position="2013"/>
    </location>
</feature>
<feature type="compositionally biased region" description="Acidic residues" evidence="1">
    <location>
        <begin position="438"/>
        <end position="455"/>
    </location>
</feature>
<feature type="compositionally biased region" description="Basic residues" evidence="1">
    <location>
        <begin position="1823"/>
        <end position="1835"/>
    </location>
</feature>
<feature type="compositionally biased region" description="Basic and acidic residues" evidence="1">
    <location>
        <begin position="1107"/>
        <end position="1117"/>
    </location>
</feature>
<feature type="compositionally biased region" description="Basic and acidic residues" evidence="1">
    <location>
        <begin position="1581"/>
        <end position="1607"/>
    </location>
</feature>
<feature type="region of interest" description="Disordered" evidence="1">
    <location>
        <begin position="651"/>
        <end position="678"/>
    </location>
</feature>
<feature type="compositionally biased region" description="Basic and acidic residues" evidence="1">
    <location>
        <begin position="195"/>
        <end position="208"/>
    </location>
</feature>
<feature type="compositionally biased region" description="Acidic residues" evidence="1">
    <location>
        <begin position="237"/>
        <end position="248"/>
    </location>
</feature>
<dbReference type="VEuPathDB" id="FungiDB:CJI97_000947"/>
<feature type="compositionally biased region" description="Basic and acidic residues" evidence="1">
    <location>
        <begin position="1077"/>
        <end position="1086"/>
    </location>
</feature>
<reference evidence="3" key="1">
    <citation type="journal article" date="2015" name="BMC Genomics">
        <title>Draft genome of a commonly misdiagnosed multidrug resistant pathogen Candida auris.</title>
        <authorList>
            <person name="Chatterjee S."/>
            <person name="Alampalli S.V."/>
            <person name="Nageshan R.K."/>
            <person name="Chettiar S.T."/>
            <person name="Joshi S."/>
            <person name="Tatu U.S."/>
        </authorList>
    </citation>
    <scope>NUCLEOTIDE SEQUENCE [LARGE SCALE GENOMIC DNA]</scope>
    <source>
        <strain evidence="3">6684</strain>
    </source>
</reference>
<feature type="compositionally biased region" description="Basic and acidic residues" evidence="1">
    <location>
        <begin position="1701"/>
        <end position="1711"/>
    </location>
</feature>
<feature type="compositionally biased region" description="Low complexity" evidence="1">
    <location>
        <begin position="1805"/>
        <end position="1817"/>
    </location>
</feature>
<feature type="region of interest" description="Disordered" evidence="1">
    <location>
        <begin position="990"/>
        <end position="1163"/>
    </location>
</feature>
<feature type="region of interest" description="Disordered" evidence="1">
    <location>
        <begin position="1575"/>
        <end position="2107"/>
    </location>
</feature>
<feature type="compositionally biased region" description="Basic residues" evidence="1">
    <location>
        <begin position="1956"/>
        <end position="1965"/>
    </location>
</feature>
<feature type="compositionally biased region" description="Acidic residues" evidence="1">
    <location>
        <begin position="371"/>
        <end position="388"/>
    </location>
</feature>
<dbReference type="VEuPathDB" id="FungiDB:QG37_02908"/>
<feature type="compositionally biased region" description="Polar residues" evidence="1">
    <location>
        <begin position="1067"/>
        <end position="1076"/>
    </location>
</feature>
<feature type="compositionally biased region" description="Acidic residues" evidence="1">
    <location>
        <begin position="994"/>
        <end position="1012"/>
    </location>
</feature>
<gene>
    <name evidence="2" type="ORF">QG37_02908</name>
</gene>
<feature type="region of interest" description="Disordered" evidence="1">
    <location>
        <begin position="775"/>
        <end position="813"/>
    </location>
</feature>
<feature type="compositionally biased region" description="Basic and acidic residues" evidence="1">
    <location>
        <begin position="1736"/>
        <end position="1752"/>
    </location>
</feature>
<feature type="compositionally biased region" description="Polar residues" evidence="1">
    <location>
        <begin position="1977"/>
        <end position="1991"/>
    </location>
</feature>
<feature type="compositionally biased region" description="Polar residues" evidence="1">
    <location>
        <begin position="548"/>
        <end position="563"/>
    </location>
</feature>
<comment type="caution">
    <text evidence="2">The sequence shown here is derived from an EMBL/GenBank/DDBJ whole genome shotgun (WGS) entry which is preliminary data.</text>
</comment>
<feature type="region of interest" description="Disordered" evidence="1">
    <location>
        <begin position="548"/>
        <end position="610"/>
    </location>
</feature>
<dbReference type="EMBL" id="LGST01000020">
    <property type="protein sequence ID" value="KND99969.1"/>
    <property type="molecule type" value="Genomic_DNA"/>
</dbReference>
<feature type="compositionally biased region" description="Acidic residues" evidence="1">
    <location>
        <begin position="309"/>
        <end position="321"/>
    </location>
</feature>
<feature type="compositionally biased region" description="Basic and acidic residues" evidence="1">
    <location>
        <begin position="748"/>
        <end position="759"/>
    </location>
</feature>
<feature type="compositionally biased region" description="Polar residues" evidence="1">
    <location>
        <begin position="1646"/>
        <end position="1659"/>
    </location>
</feature>
<evidence type="ECO:0000256" key="1">
    <source>
        <dbReference type="SAM" id="MobiDB-lite"/>
    </source>
</evidence>
<feature type="compositionally biased region" description="Basic and acidic residues" evidence="1">
    <location>
        <begin position="719"/>
        <end position="730"/>
    </location>
</feature>
<evidence type="ECO:0000313" key="3">
    <source>
        <dbReference type="Proteomes" id="UP000037122"/>
    </source>
</evidence>
<sequence length="2107" mass="236035">MSLIVIASHTMNGKPTMKWNSRPLNRLAENSFRHKHLQLGLTLHLDSTSELLPANQPDPDLLVSWIDNLKDRVDDTLEQQQHELLQLRIATENEVRKEEYRHKVFLEPFDKLGEFLARSETEKLEGRDGPHAQREKEEISDEDEALEAVNYADEKEDVDEEDDDVVEIVSSEPSGDEESDQQEEDECGEEELEAELDHQIDDRLRYMDDGVEAGSDEDLRHEMAHYAEAARQNSIQEDSEKEDSEEEIDQPKEFEDQDNIELYASAATTALASGLYNQGHSHTAAPSFLIRDGRPRLTDFHVAYHDENEISEDQESYDESGEEHQRQFDDEEKQDEEQEEEQEEEHYEEEDHDDYESRIQPEDLQHQAGPENDEDDDAIIVLSSEEEAGQSNLVVHHEEESEEDSEEKEQSARETAMHHKLYPSSHVQNISEHYSEMEGSDDAEPVSEQESEADVSFESASAKSADEINALICEQENSSNDATFDEANFFASANDSLEHNELFANIALEALVGQPQDVRSVPRHPVDRMLSDYLADVESDDGAIRSFSQPQAHVNEETPTLEDNQVEKSTPEKFDLGALYARDEGDEDASEGSLADADTDRLEEVQESDLPVQIGAIPVFKTVTPESPRTVLEQLRSTQRRFGIKLDSVKELEDQLGLPHTESSTSEDDDDGNQMFVDAPEYPFESMDQAMEEKKDFSVKQQSGDFDKSIEEVLSKIDNEAVDTHLEDHSQISPHETFQSPQEDDRVEGDCHNDSHDNSTRPKVFVHILSFADSGSDQVSGSNEVDQSASYEVQENPDLHEYTSQTRQESDTSFFSFTESTHSLDQGSSTSVHQEVRSNLPFEVIMNAQKDPRHSIPISVDEDGQEFEMASCLAPGQYNVSLTEVTSLENREHSTASLSSVRVQPSHESCASTAISRTFSGAEEDRGFQAKENIASDDEKIITNADASFDSGDGTVQTTVKMNSDGEKMTVETVAASGDKYQKTVASTEFQTMDVEDHESESDYEDAPDDEVTEKKYDSKVLNNFANEDNIDDKTGTSEQSDNNRPDDVEIVDKSFKSEVDGHNFGQEENPSSQSAEDVKSEKSDEFQEAEEDISLHDASSAGPEESSSRDNSHAELKLGGTDNKLLSADDGVALESDQPDETNSDTSEGDDQPFIFEPDEDEPGFVVFESSTVIEGVESVPPSYVEEPELKEVVTLDKASTSESAEQAAEDIISEVFAQLDEEVDSPSEVIEPDDVGGGIVEVYEEASEIYESDIIRPTSIQELESMRNTPEPVESTVLAEEVKSDRGKKRGLAFSVLPPAKKFKSIAKTLNPFLWLSRKPSLSSFATEVIPIPQLDEVNDDEAEVESDASSSSIELSVSRFEIGDVGNEESRTSLNESASKPEDSAVEEIETKVDTESLSPKNGLETIEADKEMGAEDAEQREEIATETQNDMSINGSDHDGQEGPIPIVGDAAEIEIEHESPLKEASNKTEINDSYETISEPEGVAEVVNHSTAAELIESQSTKNIAEEGAPDKSLETADKEDDAQHRNDVEERLEDEDKFDVTAEGNELIQDDAIRLQDSVPAIPRFRFIAPTLEDILQKDNGSRSTKNDSEDVNYVDKKDPEEALETEDPATKILKILEQKAKDKMEEKKQQDHGAKEKMNSTTENGSPSSLGNKSDHDKTEARESGDKRRVARKAKAMTKGEEEPPSRLTRAQQRKLEAEAEAGKLPKAVLTVAAEYIQKPENSNANAEVQDKIYNDPKPASKEQTDVSGSVMMDQREPESSAKRTRRRTVQSEKELSGGLEPQAQEGAKSEKKNVDYSQTSQVVASQTQAEAIDKKPKRKSRGRKKKVQDHENQVPDLSLKREELMSAAEEEKSIRESKRSPLNSQNEPEIPASDHFPTPARRSTRLRRQSQKEQASTQIDLKEDHVDQFIDEKAELDTRMKQEGEGGQKDQIKDRPPPSAIPSLPSRRSTRLRRSKRHFDETEEKEQQAVPSSPVKNEPQQAQLAPGFEPTQQLSPKKRRGRQKKNAPAQSSPAADFSPPMPKLRVTSGNKWQLDLLDHPALRTRSKSPIKRSIQELSLDMEEELPKRRRRNIKKVADEIDPEEKRQEEEHRGRRRRRD</sequence>
<feature type="compositionally biased region" description="Basic and acidic residues" evidence="1">
    <location>
        <begin position="2083"/>
        <end position="2100"/>
    </location>
</feature>
<feature type="compositionally biased region" description="Basic and acidic residues" evidence="1">
    <location>
        <begin position="1382"/>
        <end position="1398"/>
    </location>
</feature>
<feature type="compositionally biased region" description="Basic and acidic residues" evidence="1">
    <location>
        <begin position="1514"/>
        <end position="1535"/>
    </location>
</feature>
<organism evidence="2 3">
    <name type="scientific">Candidozyma auris</name>
    <name type="common">Yeast</name>
    <name type="synonym">Candida auris</name>
    <dbReference type="NCBI Taxonomy" id="498019"/>
    <lineage>
        <taxon>Eukaryota</taxon>
        <taxon>Fungi</taxon>
        <taxon>Dikarya</taxon>
        <taxon>Ascomycota</taxon>
        <taxon>Saccharomycotina</taxon>
        <taxon>Pichiomycetes</taxon>
        <taxon>Metschnikowiaceae</taxon>
        <taxon>Candidozyma</taxon>
    </lineage>
</organism>
<dbReference type="VEuPathDB" id="FungiDB:CJI96_0003170"/>
<dbReference type="Proteomes" id="UP000037122">
    <property type="component" value="Unassembled WGS sequence"/>
</dbReference>
<feature type="region of interest" description="Disordered" evidence="1">
    <location>
        <begin position="120"/>
        <end position="144"/>
    </location>
</feature>
<feature type="region of interest" description="Disordered" evidence="1">
    <location>
        <begin position="719"/>
        <end position="759"/>
    </location>
</feature>